<feature type="domain" description="AB hydrolase-1" evidence="1">
    <location>
        <begin position="105"/>
        <end position="336"/>
    </location>
</feature>
<sequence>MSSEIINGSNISSLSKQISLFIKYNYSTIPKDIQKIIIKEDKNEEKLKLSHHTQNLLKKNEKINKDTVLRFEKTSNTNNQEVAFNQELAKYKNVDISTITKPLKYPIVLCHGLFGFDKRGPESIPFLQVHYWNRIQKYLEQLGCKVIIPKVAPAGGVKYRAHELNTFIKTNFPNQKVHLIAHSMGGLDCRYLISHIKPKSFKILTLTTLSTPHRGSPFMDWCRKMFGVGWINDPKHIPSAQASFMAKSEKNATLLLFNNNNNNNININNKNHLQKRQNFLKFFSKDLNQNKKREVNTLQEINSRTFNDTLSATSLLFNSSSSPIIDHYNIELLSELYEMQTSSYYNFLCRMMSIFDTPAYRILTTDFCNNIFNPLTPDDPEVMYQSYGASRKIPFINPLSISQQIIKKSGQIQNDGLVGVESAKWGKYKGTIHADHFDLNDRWSINLFYDRFNVQDFYYSVVRELYPYEEI</sequence>
<dbReference type="AlphaFoldDB" id="A0A1Y2FFK0"/>
<gene>
    <name evidence="2" type="ORF">LY90DRAFT_664049</name>
</gene>
<evidence type="ECO:0000313" key="2">
    <source>
        <dbReference type="EMBL" id="ORY82184.1"/>
    </source>
</evidence>
<protein>
    <submittedName>
        <fullName evidence="2">Alpha/beta-hydrolase</fullName>
    </submittedName>
</protein>
<dbReference type="SUPFAM" id="SSF53474">
    <property type="entry name" value="alpha/beta-Hydrolases"/>
    <property type="match status" value="1"/>
</dbReference>
<dbReference type="Pfam" id="PF00561">
    <property type="entry name" value="Abhydrolase_1"/>
    <property type="match status" value="1"/>
</dbReference>
<dbReference type="STRING" id="1754190.A0A1Y2FFK0"/>
<organism evidence="2 3">
    <name type="scientific">Neocallimastix californiae</name>
    <dbReference type="NCBI Taxonomy" id="1754190"/>
    <lineage>
        <taxon>Eukaryota</taxon>
        <taxon>Fungi</taxon>
        <taxon>Fungi incertae sedis</taxon>
        <taxon>Chytridiomycota</taxon>
        <taxon>Chytridiomycota incertae sedis</taxon>
        <taxon>Neocallimastigomycetes</taxon>
        <taxon>Neocallimastigales</taxon>
        <taxon>Neocallimastigaceae</taxon>
        <taxon>Neocallimastix</taxon>
    </lineage>
</organism>
<evidence type="ECO:0000313" key="3">
    <source>
        <dbReference type="Proteomes" id="UP000193920"/>
    </source>
</evidence>
<proteinExistence type="predicted"/>
<reference evidence="2 3" key="1">
    <citation type="submission" date="2016-08" db="EMBL/GenBank/DDBJ databases">
        <title>A Parts List for Fungal Cellulosomes Revealed by Comparative Genomics.</title>
        <authorList>
            <consortium name="DOE Joint Genome Institute"/>
            <person name="Haitjema C.H."/>
            <person name="Gilmore S.P."/>
            <person name="Henske J.K."/>
            <person name="Solomon K.V."/>
            <person name="De Groot R."/>
            <person name="Kuo A."/>
            <person name="Mondo S.J."/>
            <person name="Salamov A.A."/>
            <person name="Labutti K."/>
            <person name="Zhao Z."/>
            <person name="Chiniquy J."/>
            <person name="Barry K."/>
            <person name="Brewer H.M."/>
            <person name="Purvine S.O."/>
            <person name="Wright A.T."/>
            <person name="Boxma B."/>
            <person name="Van Alen T."/>
            <person name="Hackstein J.H."/>
            <person name="Baker S.E."/>
            <person name="Grigoriev I.V."/>
            <person name="O'Malley M.A."/>
        </authorList>
    </citation>
    <scope>NUCLEOTIDE SEQUENCE [LARGE SCALE GENOMIC DNA]</scope>
    <source>
        <strain evidence="2 3">G1</strain>
    </source>
</reference>
<keyword evidence="3" id="KW-1185">Reference proteome</keyword>
<dbReference type="Gene3D" id="3.40.50.1820">
    <property type="entry name" value="alpha/beta hydrolase"/>
    <property type="match status" value="1"/>
</dbReference>
<accession>A0A1Y2FFK0</accession>
<name>A0A1Y2FFK0_9FUNG</name>
<dbReference type="Proteomes" id="UP000193920">
    <property type="component" value="Unassembled WGS sequence"/>
</dbReference>
<dbReference type="EMBL" id="MCOG01000009">
    <property type="protein sequence ID" value="ORY82184.1"/>
    <property type="molecule type" value="Genomic_DNA"/>
</dbReference>
<dbReference type="GO" id="GO:0016787">
    <property type="term" value="F:hydrolase activity"/>
    <property type="evidence" value="ECO:0007669"/>
    <property type="project" value="UniProtKB-KW"/>
</dbReference>
<dbReference type="InterPro" id="IPR029058">
    <property type="entry name" value="AB_hydrolase_fold"/>
</dbReference>
<dbReference type="OrthoDB" id="5592486at2759"/>
<comment type="caution">
    <text evidence="2">The sequence shown here is derived from an EMBL/GenBank/DDBJ whole genome shotgun (WGS) entry which is preliminary data.</text>
</comment>
<dbReference type="PANTHER" id="PTHR11440">
    <property type="entry name" value="LECITHIN-CHOLESTEROL ACYLTRANSFERASE-RELATED"/>
    <property type="match status" value="1"/>
</dbReference>
<evidence type="ECO:0000259" key="1">
    <source>
        <dbReference type="Pfam" id="PF00561"/>
    </source>
</evidence>
<keyword evidence="2" id="KW-0378">Hydrolase</keyword>
<dbReference type="InterPro" id="IPR000073">
    <property type="entry name" value="AB_hydrolase_1"/>
</dbReference>